<evidence type="ECO:0000313" key="1">
    <source>
        <dbReference type="EMBL" id="URZ13747.1"/>
    </source>
</evidence>
<keyword evidence="1" id="KW-0614">Plasmid</keyword>
<dbReference type="KEGG" id="crw:CROST_045250"/>
<sequence length="71" mass="7501">MAKTLKLKFSNEAGKNVSINIPNISDSVTSDQVKTLSSDIISKGIFTSTGGTLKKVVSANLLETSTTDLLQ</sequence>
<accession>A0A1S8LYR6</accession>
<keyword evidence="2" id="KW-1185">Reference proteome</keyword>
<dbReference type="AlphaFoldDB" id="A0A1S8LYR6"/>
<name>A0A1S8LYR6_9CLOT</name>
<evidence type="ECO:0000313" key="2">
    <source>
        <dbReference type="Proteomes" id="UP000190951"/>
    </source>
</evidence>
<geneLocation type="plasmid" evidence="1 2">
    <name>p330</name>
</geneLocation>
<protein>
    <submittedName>
        <fullName evidence="1">Uncharacterized protein</fullName>
    </submittedName>
</protein>
<reference evidence="1 2" key="1">
    <citation type="submission" date="2022-04" db="EMBL/GenBank/DDBJ databases">
        <title>Genome sequence of C. roseum typestrain.</title>
        <authorList>
            <person name="Poehlein A."/>
            <person name="Schoch T."/>
            <person name="Duerre P."/>
            <person name="Daniel R."/>
        </authorList>
    </citation>
    <scope>NUCLEOTIDE SEQUENCE [LARGE SCALE GENOMIC DNA]</scope>
    <source>
        <strain evidence="1 2">DSM 7320</strain>
        <plasmid evidence="1 2">p330</plasmid>
    </source>
</reference>
<dbReference type="RefSeq" id="WP_077834793.1">
    <property type="nucleotide sequence ID" value="NZ_CP096984.1"/>
</dbReference>
<dbReference type="Proteomes" id="UP000190951">
    <property type="component" value="Plasmid p330"/>
</dbReference>
<proteinExistence type="predicted"/>
<dbReference type="Pfam" id="PF11148">
    <property type="entry name" value="DUF2922"/>
    <property type="match status" value="1"/>
</dbReference>
<dbReference type="InterPro" id="IPR021321">
    <property type="entry name" value="DUF2922"/>
</dbReference>
<gene>
    <name evidence="1" type="ORF">CROST_045250</name>
</gene>
<dbReference type="STRING" id="84029.CROST_14100"/>
<dbReference type="EMBL" id="CP096984">
    <property type="protein sequence ID" value="URZ13747.1"/>
    <property type="molecule type" value="Genomic_DNA"/>
</dbReference>
<organism evidence="1 2">
    <name type="scientific">Clostridium felsineum</name>
    <dbReference type="NCBI Taxonomy" id="36839"/>
    <lineage>
        <taxon>Bacteria</taxon>
        <taxon>Bacillati</taxon>
        <taxon>Bacillota</taxon>
        <taxon>Clostridia</taxon>
        <taxon>Eubacteriales</taxon>
        <taxon>Clostridiaceae</taxon>
        <taxon>Clostridium</taxon>
    </lineage>
</organism>